<keyword evidence="1" id="KW-0732">Signal</keyword>
<dbReference type="AlphaFoldDB" id="A0A0F8DHM4"/>
<dbReference type="OrthoDB" id="5283326at2759"/>
<comment type="caution">
    <text evidence="3">The sequence shown here is derived from an EMBL/GenBank/DDBJ whole genome shotgun (WGS) entry which is preliminary data.</text>
</comment>
<reference evidence="3 4" key="1">
    <citation type="submission" date="2015-04" db="EMBL/GenBank/DDBJ databases">
        <title>Genome sequence of Ceratocystis platani, a major pathogen of plane trees.</title>
        <authorList>
            <person name="Belbahri L."/>
        </authorList>
    </citation>
    <scope>NUCLEOTIDE SEQUENCE [LARGE SCALE GENOMIC DNA]</scope>
    <source>
        <strain evidence="3 4">CFO</strain>
    </source>
</reference>
<evidence type="ECO:0000313" key="3">
    <source>
        <dbReference type="EMBL" id="KKF95434.1"/>
    </source>
</evidence>
<dbReference type="InterPro" id="IPR041524">
    <property type="entry name" value="GH131_N"/>
</dbReference>
<dbReference type="PANTHER" id="PTHR34612:SF2">
    <property type="entry name" value="GLYCOSIDE HYDROLASE 131 CATALYTIC N-TERMINAL DOMAIN-CONTAINING PROTEIN"/>
    <property type="match status" value="1"/>
</dbReference>
<feature type="chain" id="PRO_5012452575" description="Glycoside hydrolase 131 catalytic N-terminal domain-containing protein" evidence="1">
    <location>
        <begin position="16"/>
        <end position="289"/>
    </location>
</feature>
<sequence length="289" mass="31176">MQSLSLLALIAPVAAQVCQLAFDGRVAKDFALEGFDADTSPFNPSNVFGKGLKWSEIIKFPEGNGGLFDVDTKPIEVTINDTSIFAPSETNVQNGFRRAELLIASNSGTDPSTTGIKTLHFSLKKDAQRPLNTSHEYQLVFLEDSTYSTNQFVLKTGTVLTGDGASDPDTLQLFGNVNQKEPGMIFSAPFTPGTFHNFGLKLDFTANTTQVFYSTGNCELTQQTEPINNDVSGQGQFHFGILKKPTGETTDVTKSGFQPADIDEGIIYSGIFSEDSADGCVSLSPTKKL</sequence>
<feature type="signal peptide" evidence="1">
    <location>
        <begin position="1"/>
        <end position="15"/>
    </location>
</feature>
<dbReference type="Gene3D" id="2.60.120.1160">
    <property type="match status" value="1"/>
</dbReference>
<evidence type="ECO:0000259" key="2">
    <source>
        <dbReference type="Pfam" id="PF18271"/>
    </source>
</evidence>
<gene>
    <name evidence="3" type="ORF">CFO_g2225</name>
</gene>
<protein>
    <recommendedName>
        <fullName evidence="2">Glycoside hydrolase 131 catalytic N-terminal domain-containing protein</fullName>
    </recommendedName>
</protein>
<dbReference type="PANTHER" id="PTHR34612">
    <property type="entry name" value="GH131_N DOMAIN-CONTAINING PROTEIN"/>
    <property type="match status" value="1"/>
</dbReference>
<evidence type="ECO:0000313" key="4">
    <source>
        <dbReference type="Proteomes" id="UP000034841"/>
    </source>
</evidence>
<organism evidence="3 4">
    <name type="scientific">Ceratocystis fimbriata f. sp. platani</name>
    <dbReference type="NCBI Taxonomy" id="88771"/>
    <lineage>
        <taxon>Eukaryota</taxon>
        <taxon>Fungi</taxon>
        <taxon>Dikarya</taxon>
        <taxon>Ascomycota</taxon>
        <taxon>Pezizomycotina</taxon>
        <taxon>Sordariomycetes</taxon>
        <taxon>Hypocreomycetidae</taxon>
        <taxon>Microascales</taxon>
        <taxon>Ceratocystidaceae</taxon>
        <taxon>Ceratocystis</taxon>
    </lineage>
</organism>
<dbReference type="Pfam" id="PF18271">
    <property type="entry name" value="GH131_N"/>
    <property type="match status" value="1"/>
</dbReference>
<accession>A0A0F8DHM4</accession>
<keyword evidence="4" id="KW-1185">Reference proteome</keyword>
<name>A0A0F8DHM4_CERFI</name>
<proteinExistence type="predicted"/>
<dbReference type="Proteomes" id="UP000034841">
    <property type="component" value="Unassembled WGS sequence"/>
</dbReference>
<feature type="domain" description="Glycoside hydrolase 131 catalytic N-terminal" evidence="2">
    <location>
        <begin position="21"/>
        <end position="279"/>
    </location>
</feature>
<evidence type="ECO:0000256" key="1">
    <source>
        <dbReference type="SAM" id="SignalP"/>
    </source>
</evidence>
<dbReference type="EMBL" id="LBBL01000096">
    <property type="protein sequence ID" value="KKF95434.1"/>
    <property type="molecule type" value="Genomic_DNA"/>
</dbReference>